<sequence length="256" mass="28386">MHHHDGTMMGSSSCRQMIDIDRASGCSTEEGAPERGAGRDRASARRSRAVHAILPPAGLRGRAIFLPGCYDRATMRSTRKSHMRPNETELPVLPAEADQGNEGLRAILGGTEIPTAYKIGYILNFYREPSFRRIEAEFGLTRPEIVILLALHFREGITAAEFCEFSGHLKAGVSRAAIALEKKNLIRRVTDQADSRRQRLFLTDAGRELYSRYVPGLKAREAAMLACLSSTERKQLNRLLDKLAAHVPDWGSASEL</sequence>
<evidence type="ECO:0000256" key="1">
    <source>
        <dbReference type="ARBA" id="ARBA00023015"/>
    </source>
</evidence>
<gene>
    <name evidence="6" type="ORF">NWE54_20805</name>
</gene>
<evidence type="ECO:0000256" key="3">
    <source>
        <dbReference type="ARBA" id="ARBA00023163"/>
    </source>
</evidence>
<evidence type="ECO:0000259" key="5">
    <source>
        <dbReference type="PROSITE" id="PS50995"/>
    </source>
</evidence>
<dbReference type="Gene3D" id="1.10.10.10">
    <property type="entry name" value="Winged helix-like DNA-binding domain superfamily/Winged helix DNA-binding domain"/>
    <property type="match status" value="1"/>
</dbReference>
<evidence type="ECO:0000313" key="6">
    <source>
        <dbReference type="EMBL" id="UZF86220.1"/>
    </source>
</evidence>
<feature type="domain" description="HTH marR-type" evidence="5">
    <location>
        <begin position="112"/>
        <end position="245"/>
    </location>
</feature>
<organism evidence="6">
    <name type="scientific">Bosea sp. NBC_00436</name>
    <dbReference type="NCBI Taxonomy" id="2969620"/>
    <lineage>
        <taxon>Bacteria</taxon>
        <taxon>Pseudomonadati</taxon>
        <taxon>Pseudomonadota</taxon>
        <taxon>Alphaproteobacteria</taxon>
        <taxon>Hyphomicrobiales</taxon>
        <taxon>Boseaceae</taxon>
        <taxon>Bosea</taxon>
    </lineage>
</organism>
<dbReference type="GO" id="GO:0003677">
    <property type="term" value="F:DNA binding"/>
    <property type="evidence" value="ECO:0007669"/>
    <property type="project" value="UniProtKB-KW"/>
</dbReference>
<protein>
    <submittedName>
        <fullName evidence="6">MarR family winged helix-turn-helix transcriptional regulator</fullName>
    </submittedName>
</protein>
<dbReference type="PANTHER" id="PTHR35790:SF4">
    <property type="entry name" value="HTH-TYPE TRANSCRIPTIONAL REGULATOR PCHR"/>
    <property type="match status" value="1"/>
</dbReference>
<feature type="region of interest" description="Disordered" evidence="4">
    <location>
        <begin position="25"/>
        <end position="47"/>
    </location>
</feature>
<dbReference type="SMART" id="SM00347">
    <property type="entry name" value="HTH_MARR"/>
    <property type="match status" value="1"/>
</dbReference>
<keyword evidence="3" id="KW-0804">Transcription</keyword>
<dbReference type="PRINTS" id="PR00598">
    <property type="entry name" value="HTHMARR"/>
</dbReference>
<keyword evidence="1" id="KW-0805">Transcription regulation</keyword>
<dbReference type="PANTHER" id="PTHR35790">
    <property type="entry name" value="HTH-TYPE TRANSCRIPTIONAL REGULATOR PCHR"/>
    <property type="match status" value="1"/>
</dbReference>
<dbReference type="EMBL" id="CP102774">
    <property type="protein sequence ID" value="UZF86220.1"/>
    <property type="molecule type" value="Genomic_DNA"/>
</dbReference>
<feature type="compositionally biased region" description="Basic and acidic residues" evidence="4">
    <location>
        <begin position="32"/>
        <end position="43"/>
    </location>
</feature>
<proteinExistence type="predicted"/>
<dbReference type="PROSITE" id="PS50995">
    <property type="entry name" value="HTH_MARR_2"/>
    <property type="match status" value="1"/>
</dbReference>
<dbReference type="InterPro" id="IPR036388">
    <property type="entry name" value="WH-like_DNA-bd_sf"/>
</dbReference>
<dbReference type="SUPFAM" id="SSF46785">
    <property type="entry name" value="Winged helix' DNA-binding domain"/>
    <property type="match status" value="1"/>
</dbReference>
<dbReference type="InterPro" id="IPR036390">
    <property type="entry name" value="WH_DNA-bd_sf"/>
</dbReference>
<dbReference type="AlphaFoldDB" id="A0A9E7ZHY5"/>
<evidence type="ECO:0000256" key="2">
    <source>
        <dbReference type="ARBA" id="ARBA00023125"/>
    </source>
</evidence>
<evidence type="ECO:0000256" key="4">
    <source>
        <dbReference type="SAM" id="MobiDB-lite"/>
    </source>
</evidence>
<reference evidence="6" key="1">
    <citation type="submission" date="2022-08" db="EMBL/GenBank/DDBJ databases">
        <title>Complete Genome Sequences of 2 Bosea sp. soil isolates.</title>
        <authorList>
            <person name="Alvarez Arevalo M."/>
            <person name="Sterndorff E.B."/>
            <person name="Faurdal D."/>
            <person name="Joergensen T.S."/>
            <person name="Weber T."/>
        </authorList>
    </citation>
    <scope>NUCLEOTIDE SEQUENCE</scope>
    <source>
        <strain evidence="6">NBC_00436</strain>
    </source>
</reference>
<name>A0A9E7ZHY5_9HYPH</name>
<keyword evidence="2" id="KW-0238">DNA-binding</keyword>
<dbReference type="InterPro" id="IPR052067">
    <property type="entry name" value="Metal_resp_HTH_trans_reg"/>
</dbReference>
<dbReference type="GO" id="GO:0003700">
    <property type="term" value="F:DNA-binding transcription factor activity"/>
    <property type="evidence" value="ECO:0007669"/>
    <property type="project" value="InterPro"/>
</dbReference>
<dbReference type="InterPro" id="IPR000835">
    <property type="entry name" value="HTH_MarR-typ"/>
</dbReference>
<dbReference type="Pfam" id="PF12802">
    <property type="entry name" value="MarR_2"/>
    <property type="match status" value="1"/>
</dbReference>
<accession>A0A9E7ZHY5</accession>